<feature type="chain" id="PRO_5039951432" description="Secreted protein" evidence="1">
    <location>
        <begin position="31"/>
        <end position="108"/>
    </location>
</feature>
<keyword evidence="3" id="KW-1185">Reference proteome</keyword>
<feature type="signal peptide" evidence="1">
    <location>
        <begin position="1"/>
        <end position="30"/>
    </location>
</feature>
<evidence type="ECO:0000313" key="3">
    <source>
        <dbReference type="Proteomes" id="UP000215914"/>
    </source>
</evidence>
<organism evidence="2 3">
    <name type="scientific">Helianthus annuus</name>
    <name type="common">Common sunflower</name>
    <dbReference type="NCBI Taxonomy" id="4232"/>
    <lineage>
        <taxon>Eukaryota</taxon>
        <taxon>Viridiplantae</taxon>
        <taxon>Streptophyta</taxon>
        <taxon>Embryophyta</taxon>
        <taxon>Tracheophyta</taxon>
        <taxon>Spermatophyta</taxon>
        <taxon>Magnoliopsida</taxon>
        <taxon>eudicotyledons</taxon>
        <taxon>Gunneridae</taxon>
        <taxon>Pentapetalae</taxon>
        <taxon>asterids</taxon>
        <taxon>campanulids</taxon>
        <taxon>Asterales</taxon>
        <taxon>Asteraceae</taxon>
        <taxon>Asteroideae</taxon>
        <taxon>Heliantheae alliance</taxon>
        <taxon>Heliantheae</taxon>
        <taxon>Helianthus</taxon>
    </lineage>
</organism>
<protein>
    <recommendedName>
        <fullName evidence="4">Secreted protein</fullName>
    </recommendedName>
</protein>
<reference evidence="2" key="2">
    <citation type="submission" date="2020-06" db="EMBL/GenBank/DDBJ databases">
        <title>Helianthus annuus Genome sequencing and assembly Release 2.</title>
        <authorList>
            <person name="Gouzy J."/>
            <person name="Langlade N."/>
            <person name="Munos S."/>
        </authorList>
    </citation>
    <scope>NUCLEOTIDE SEQUENCE</scope>
    <source>
        <tissue evidence="2">Leaves</tissue>
    </source>
</reference>
<dbReference type="EMBL" id="MNCJ02000332">
    <property type="protein sequence ID" value="KAF5754246.1"/>
    <property type="molecule type" value="Genomic_DNA"/>
</dbReference>
<keyword evidence="1" id="KW-0732">Signal</keyword>
<dbReference type="Proteomes" id="UP000215914">
    <property type="component" value="Unassembled WGS sequence"/>
</dbReference>
<dbReference type="Gramene" id="mRNA:HanXRQr2_Chr17g0789051">
    <property type="protein sequence ID" value="CDS:HanXRQr2_Chr17g0789051.1"/>
    <property type="gene ID" value="HanXRQr2_Chr17g0789051"/>
</dbReference>
<accession>A0A9K3DF81</accession>
<comment type="caution">
    <text evidence="2">The sequence shown here is derived from an EMBL/GenBank/DDBJ whole genome shotgun (WGS) entry which is preliminary data.</text>
</comment>
<evidence type="ECO:0000256" key="1">
    <source>
        <dbReference type="SAM" id="SignalP"/>
    </source>
</evidence>
<sequence>MRSQATSGKLLTIQTTLPILLSLLTKSTNAIPVPKHTLQYQTTYTRPQIAKSQTESTIFNIHTTTVGDEMCCKLRTSVFPSNYLQQFKVGVCTVRLLALTVSVTEVIG</sequence>
<name>A0A9K3DF81_HELAN</name>
<reference evidence="2" key="1">
    <citation type="journal article" date="2017" name="Nature">
        <title>The sunflower genome provides insights into oil metabolism, flowering and Asterid evolution.</title>
        <authorList>
            <person name="Badouin H."/>
            <person name="Gouzy J."/>
            <person name="Grassa C.J."/>
            <person name="Murat F."/>
            <person name="Staton S.E."/>
            <person name="Cottret L."/>
            <person name="Lelandais-Briere C."/>
            <person name="Owens G.L."/>
            <person name="Carrere S."/>
            <person name="Mayjonade B."/>
            <person name="Legrand L."/>
            <person name="Gill N."/>
            <person name="Kane N.C."/>
            <person name="Bowers J.E."/>
            <person name="Hubner S."/>
            <person name="Bellec A."/>
            <person name="Berard A."/>
            <person name="Berges H."/>
            <person name="Blanchet N."/>
            <person name="Boniface M.C."/>
            <person name="Brunel D."/>
            <person name="Catrice O."/>
            <person name="Chaidir N."/>
            <person name="Claudel C."/>
            <person name="Donnadieu C."/>
            <person name="Faraut T."/>
            <person name="Fievet G."/>
            <person name="Helmstetter N."/>
            <person name="King M."/>
            <person name="Knapp S.J."/>
            <person name="Lai Z."/>
            <person name="Le Paslier M.C."/>
            <person name="Lippi Y."/>
            <person name="Lorenzon L."/>
            <person name="Mandel J.R."/>
            <person name="Marage G."/>
            <person name="Marchand G."/>
            <person name="Marquand E."/>
            <person name="Bret-Mestries E."/>
            <person name="Morien E."/>
            <person name="Nambeesan S."/>
            <person name="Nguyen T."/>
            <person name="Pegot-Espagnet P."/>
            <person name="Pouilly N."/>
            <person name="Raftis F."/>
            <person name="Sallet E."/>
            <person name="Schiex T."/>
            <person name="Thomas J."/>
            <person name="Vandecasteele C."/>
            <person name="Vares D."/>
            <person name="Vear F."/>
            <person name="Vautrin S."/>
            <person name="Crespi M."/>
            <person name="Mangin B."/>
            <person name="Burke J.M."/>
            <person name="Salse J."/>
            <person name="Munos S."/>
            <person name="Vincourt P."/>
            <person name="Rieseberg L.H."/>
            <person name="Langlade N.B."/>
        </authorList>
    </citation>
    <scope>NUCLEOTIDE SEQUENCE</scope>
    <source>
        <tissue evidence="2">Leaves</tissue>
    </source>
</reference>
<evidence type="ECO:0008006" key="4">
    <source>
        <dbReference type="Google" id="ProtNLM"/>
    </source>
</evidence>
<evidence type="ECO:0000313" key="2">
    <source>
        <dbReference type="EMBL" id="KAF5754246.1"/>
    </source>
</evidence>
<dbReference type="AlphaFoldDB" id="A0A9K3DF81"/>
<gene>
    <name evidence="2" type="ORF">HanXRQr2_Chr17g0789051</name>
</gene>
<proteinExistence type="predicted"/>